<dbReference type="GO" id="GO:0046914">
    <property type="term" value="F:transition metal ion binding"/>
    <property type="evidence" value="ECO:0007669"/>
    <property type="project" value="TreeGrafter"/>
</dbReference>
<dbReference type="OrthoDB" id="9806939at2"/>
<dbReference type="GO" id="GO:0015679">
    <property type="term" value="P:plasma membrane copper ion transport"/>
    <property type="evidence" value="ECO:0007669"/>
    <property type="project" value="TreeGrafter"/>
</dbReference>
<dbReference type="NCBIfam" id="TIGR01730">
    <property type="entry name" value="RND_mfp"/>
    <property type="match status" value="1"/>
</dbReference>
<dbReference type="InterPro" id="IPR045800">
    <property type="entry name" value="HMBD"/>
</dbReference>
<dbReference type="Pfam" id="PF25919">
    <property type="entry name" value="BSH_CusB"/>
    <property type="match status" value="1"/>
</dbReference>
<keyword evidence="8" id="KW-1185">Reference proteome</keyword>
<name>A0A385SWF0_9BACT</name>
<keyword evidence="2" id="KW-0813">Transport</keyword>
<dbReference type="InterPro" id="IPR058792">
    <property type="entry name" value="Beta-barrel_RND_2"/>
</dbReference>
<evidence type="ECO:0000256" key="1">
    <source>
        <dbReference type="ARBA" id="ARBA00009477"/>
    </source>
</evidence>
<feature type="domain" description="CusB-like beta-barrel" evidence="5">
    <location>
        <begin position="242"/>
        <end position="318"/>
    </location>
</feature>
<dbReference type="Pfam" id="PF19335">
    <property type="entry name" value="HMBD"/>
    <property type="match status" value="1"/>
</dbReference>
<evidence type="ECO:0000259" key="4">
    <source>
        <dbReference type="Pfam" id="PF25919"/>
    </source>
</evidence>
<dbReference type="GO" id="GO:0022857">
    <property type="term" value="F:transmembrane transporter activity"/>
    <property type="evidence" value="ECO:0007669"/>
    <property type="project" value="InterPro"/>
</dbReference>
<feature type="domain" description="Heavy metal binding" evidence="3">
    <location>
        <begin position="40"/>
        <end position="67"/>
    </location>
</feature>
<dbReference type="Gene3D" id="2.40.30.170">
    <property type="match status" value="1"/>
</dbReference>
<dbReference type="InterPro" id="IPR058649">
    <property type="entry name" value="CzcB_C"/>
</dbReference>
<dbReference type="EMBL" id="CP032382">
    <property type="protein sequence ID" value="AYB34285.1"/>
    <property type="molecule type" value="Genomic_DNA"/>
</dbReference>
<organism evidence="7 8">
    <name type="scientific">Chryseolinea soli</name>
    <dbReference type="NCBI Taxonomy" id="2321403"/>
    <lineage>
        <taxon>Bacteria</taxon>
        <taxon>Pseudomonadati</taxon>
        <taxon>Bacteroidota</taxon>
        <taxon>Cytophagia</taxon>
        <taxon>Cytophagales</taxon>
        <taxon>Fulvivirgaceae</taxon>
        <taxon>Chryseolinea</taxon>
    </lineage>
</organism>
<dbReference type="Gene3D" id="2.40.420.20">
    <property type="match status" value="1"/>
</dbReference>
<evidence type="ECO:0000313" key="7">
    <source>
        <dbReference type="EMBL" id="AYB34285.1"/>
    </source>
</evidence>
<dbReference type="RefSeq" id="WP_119757504.1">
    <property type="nucleotide sequence ID" value="NZ_CP032382.1"/>
</dbReference>
<gene>
    <name evidence="7" type="ORF">D4L85_28535</name>
</gene>
<protein>
    <submittedName>
        <fullName evidence="7">Efflux RND transporter periplasmic adaptor subunit</fullName>
    </submittedName>
</protein>
<evidence type="ECO:0000256" key="2">
    <source>
        <dbReference type="ARBA" id="ARBA00022448"/>
    </source>
</evidence>
<feature type="domain" description="CusB-like barrel-sandwich hybrid" evidence="4">
    <location>
        <begin position="113"/>
        <end position="237"/>
    </location>
</feature>
<dbReference type="InterPro" id="IPR051909">
    <property type="entry name" value="MFP_Cation_Efflux"/>
</dbReference>
<feature type="domain" description="CzcB-like C-terminal circularly permuted SH3-like" evidence="6">
    <location>
        <begin position="325"/>
        <end position="384"/>
    </location>
</feature>
<dbReference type="Proteomes" id="UP000266183">
    <property type="component" value="Chromosome"/>
</dbReference>
<dbReference type="InterPro" id="IPR006143">
    <property type="entry name" value="RND_pump_MFP"/>
</dbReference>
<sequence length="403" mass="43858">MRTVFLLIALLSVLGACTEKRPAAGHADHAHAEEQPAPQKYTCPMHPGVVQDGPGKCPICGMDLVPKKAGIELMLSENQMRLANITTAPITLQPVGQTIVINGKLALNEEGSSVISSRAAGRVEKLFLKETGRSVKKGEPLYELYSETLLTLQREYLLAKAQFDALGKENPRYATFLKSAEQKLLRYGLTPTQVDQLGKSKVFKERITFLAPASGLITSIRVAEGQYVEEGAALYQLENIGTLWLEAETYPQETSLVKVGDMITVRVNGYEATPVEAKVTFLSPEYRANTVVTVLRATLVNPDDLFKPGMQAQVLFTHSSRQALALPTDAVIRDAHGAHVYVQTLPGTFEPREVETGLEDFGKVEITGGLAEGDTVAVTGAYLLYSEIVLKKGGDPMAVHQHE</sequence>
<evidence type="ECO:0000313" key="8">
    <source>
        <dbReference type="Proteomes" id="UP000266183"/>
    </source>
</evidence>
<dbReference type="Pfam" id="PF25954">
    <property type="entry name" value="Beta-barrel_RND_2"/>
    <property type="match status" value="1"/>
</dbReference>
<dbReference type="FunFam" id="2.40.420.20:FF:000006">
    <property type="entry name" value="RND family efflux transporter MFP subunit"/>
    <property type="match status" value="1"/>
</dbReference>
<proteinExistence type="inferred from homology"/>
<dbReference type="GO" id="GO:0060003">
    <property type="term" value="P:copper ion export"/>
    <property type="evidence" value="ECO:0007669"/>
    <property type="project" value="TreeGrafter"/>
</dbReference>
<evidence type="ECO:0000259" key="6">
    <source>
        <dbReference type="Pfam" id="PF25975"/>
    </source>
</evidence>
<comment type="similarity">
    <text evidence="1">Belongs to the membrane fusion protein (MFP) (TC 8.A.1) family.</text>
</comment>
<dbReference type="GO" id="GO:0016020">
    <property type="term" value="C:membrane"/>
    <property type="evidence" value="ECO:0007669"/>
    <property type="project" value="InterPro"/>
</dbReference>
<reference evidence="8" key="1">
    <citation type="submission" date="2018-09" db="EMBL/GenBank/DDBJ databases">
        <title>Chryseolinea sp. KIS68-18 isolated from soil.</title>
        <authorList>
            <person name="Weon H.-Y."/>
            <person name="Kwon S.-W."/>
            <person name="Lee S.A."/>
        </authorList>
    </citation>
    <scope>NUCLEOTIDE SEQUENCE [LARGE SCALE GENOMIC DNA]</scope>
    <source>
        <strain evidence="8">KIS68-18</strain>
    </source>
</reference>
<dbReference type="PANTHER" id="PTHR30097:SF4">
    <property type="entry name" value="SLR6042 PROTEIN"/>
    <property type="match status" value="1"/>
</dbReference>
<dbReference type="PANTHER" id="PTHR30097">
    <property type="entry name" value="CATION EFFLUX SYSTEM PROTEIN CUSB"/>
    <property type="match status" value="1"/>
</dbReference>
<dbReference type="KEGG" id="chk:D4L85_28535"/>
<dbReference type="AlphaFoldDB" id="A0A385SWF0"/>
<dbReference type="GO" id="GO:0030288">
    <property type="term" value="C:outer membrane-bounded periplasmic space"/>
    <property type="evidence" value="ECO:0007669"/>
    <property type="project" value="TreeGrafter"/>
</dbReference>
<dbReference type="InterPro" id="IPR058790">
    <property type="entry name" value="BSH_CusB"/>
</dbReference>
<dbReference type="Pfam" id="PF25975">
    <property type="entry name" value="CzcB_C"/>
    <property type="match status" value="1"/>
</dbReference>
<evidence type="ECO:0000259" key="3">
    <source>
        <dbReference type="Pfam" id="PF19335"/>
    </source>
</evidence>
<dbReference type="SUPFAM" id="SSF111369">
    <property type="entry name" value="HlyD-like secretion proteins"/>
    <property type="match status" value="1"/>
</dbReference>
<accession>A0A385SWF0</accession>
<dbReference type="PROSITE" id="PS51257">
    <property type="entry name" value="PROKAR_LIPOPROTEIN"/>
    <property type="match status" value="1"/>
</dbReference>
<evidence type="ECO:0000259" key="5">
    <source>
        <dbReference type="Pfam" id="PF25954"/>
    </source>
</evidence>